<feature type="transmembrane region" description="Helical" evidence="1">
    <location>
        <begin position="156"/>
        <end position="176"/>
    </location>
</feature>
<feature type="transmembrane region" description="Helical" evidence="1">
    <location>
        <begin position="95"/>
        <end position="115"/>
    </location>
</feature>
<keyword evidence="1" id="KW-1133">Transmembrane helix</keyword>
<dbReference type="RefSeq" id="WP_206822827.1">
    <property type="nucleotide sequence ID" value="NZ_JAEMWU010000001.1"/>
</dbReference>
<comment type="caution">
    <text evidence="2">The sequence shown here is derived from an EMBL/GenBank/DDBJ whole genome shotgun (WGS) entry which is preliminary data.</text>
</comment>
<accession>A0A939ISH9</accession>
<name>A0A939ISH9_9MICO</name>
<sequence length="231" mass="25600">MIETLFIIAALWLAFVGLVFGVKFIRGYRNYLLGIEWIIVGTSAMNFLLWSVLGGDPKNPMYNLAYFLDAFSRSFGFTLVLILGLMMVTQRYKPALWHEIGAFALSIAGGAYLVTLHQDGMYEGGPATFLVVTNLIASVFVFFFATRVWRAGAKGWAVATTAITLVAMVIAASYDFFPWPFDDAYRTYFYTAALATWGTQGFVYYFGYKAVHAHNARADSASALQNAKVAS</sequence>
<feature type="transmembrane region" description="Helical" evidence="1">
    <location>
        <begin position="65"/>
        <end position="88"/>
    </location>
</feature>
<feature type="transmembrane region" description="Helical" evidence="1">
    <location>
        <begin position="6"/>
        <end position="25"/>
    </location>
</feature>
<gene>
    <name evidence="2" type="ORF">JF543_04385</name>
</gene>
<evidence type="ECO:0000313" key="3">
    <source>
        <dbReference type="Proteomes" id="UP000664385"/>
    </source>
</evidence>
<dbReference type="AlphaFoldDB" id="A0A939ISH9"/>
<evidence type="ECO:0000313" key="2">
    <source>
        <dbReference type="EMBL" id="MBN8205192.1"/>
    </source>
</evidence>
<evidence type="ECO:0000256" key="1">
    <source>
        <dbReference type="SAM" id="Phobius"/>
    </source>
</evidence>
<proteinExistence type="predicted"/>
<protein>
    <submittedName>
        <fullName evidence="2">Transporter</fullName>
    </submittedName>
</protein>
<keyword evidence="1" id="KW-0472">Membrane</keyword>
<dbReference type="EMBL" id="JAEMWU010000001">
    <property type="protein sequence ID" value="MBN8205192.1"/>
    <property type="molecule type" value="Genomic_DNA"/>
</dbReference>
<feature type="transmembrane region" description="Helical" evidence="1">
    <location>
        <begin position="188"/>
        <end position="207"/>
    </location>
</feature>
<keyword evidence="1" id="KW-0812">Transmembrane</keyword>
<feature type="transmembrane region" description="Helical" evidence="1">
    <location>
        <begin position="127"/>
        <end position="149"/>
    </location>
</feature>
<feature type="transmembrane region" description="Helical" evidence="1">
    <location>
        <begin position="32"/>
        <end position="53"/>
    </location>
</feature>
<reference evidence="2" key="1">
    <citation type="submission" date="2020-12" db="EMBL/GenBank/DDBJ databases">
        <title>PHA producing bacteria isolated from mangrove.</title>
        <authorList>
            <person name="Zheng W."/>
            <person name="Yu S."/>
            <person name="Huang Y."/>
        </authorList>
    </citation>
    <scope>NUCLEOTIDE SEQUENCE</scope>
    <source>
        <strain evidence="2">GN8-5</strain>
    </source>
</reference>
<dbReference type="Proteomes" id="UP000664385">
    <property type="component" value="Unassembled WGS sequence"/>
</dbReference>
<organism evidence="2 3">
    <name type="scientific">Microbacterium esteraromaticum</name>
    <dbReference type="NCBI Taxonomy" id="57043"/>
    <lineage>
        <taxon>Bacteria</taxon>
        <taxon>Bacillati</taxon>
        <taxon>Actinomycetota</taxon>
        <taxon>Actinomycetes</taxon>
        <taxon>Micrococcales</taxon>
        <taxon>Microbacteriaceae</taxon>
        <taxon>Microbacterium</taxon>
    </lineage>
</organism>